<proteinExistence type="predicted"/>
<keyword evidence="1" id="KW-0812">Transmembrane</keyword>
<accession>A0A383EVN0</accession>
<reference evidence="2" key="1">
    <citation type="submission" date="2018-05" db="EMBL/GenBank/DDBJ databases">
        <authorList>
            <person name="Lanie J.A."/>
            <person name="Ng W.-L."/>
            <person name="Kazmierczak K.M."/>
            <person name="Andrzejewski T.M."/>
            <person name="Davidsen T.M."/>
            <person name="Wayne K.J."/>
            <person name="Tettelin H."/>
            <person name="Glass J.I."/>
            <person name="Rusch D."/>
            <person name="Podicherti R."/>
            <person name="Tsui H.-C.T."/>
            <person name="Winkler M.E."/>
        </authorList>
    </citation>
    <scope>NUCLEOTIDE SEQUENCE</scope>
</reference>
<gene>
    <name evidence="2" type="ORF">METZ01_LOCUS513327</name>
</gene>
<keyword evidence="1" id="KW-1133">Transmembrane helix</keyword>
<name>A0A383EVN0_9ZZZZ</name>
<dbReference type="AlphaFoldDB" id="A0A383EVN0"/>
<organism evidence="2">
    <name type="scientific">marine metagenome</name>
    <dbReference type="NCBI Taxonomy" id="408172"/>
    <lineage>
        <taxon>unclassified sequences</taxon>
        <taxon>metagenomes</taxon>
        <taxon>ecological metagenomes</taxon>
    </lineage>
</organism>
<feature type="transmembrane region" description="Helical" evidence="1">
    <location>
        <begin position="20"/>
        <end position="40"/>
    </location>
</feature>
<evidence type="ECO:0000256" key="1">
    <source>
        <dbReference type="SAM" id="Phobius"/>
    </source>
</evidence>
<sequence length="145" mass="16462">MKKLIILLLSRGSDKRTNLIKYIEFNGIIYMVIGLSFFFLTNILSSMGIIPKFYGNEEGFIQLLGFSVLIIGHYYFFGARTHKMSFCLSTVFGRLLLVPIFFSILIINNALDIGFLIPPLILDILLALGAFYLWIKESSITIPPE</sequence>
<feature type="transmembrane region" description="Helical" evidence="1">
    <location>
        <begin position="60"/>
        <end position="77"/>
    </location>
</feature>
<protein>
    <submittedName>
        <fullName evidence="2">Uncharacterized protein</fullName>
    </submittedName>
</protein>
<dbReference type="EMBL" id="UINC01228945">
    <property type="protein sequence ID" value="SVE60473.1"/>
    <property type="molecule type" value="Genomic_DNA"/>
</dbReference>
<keyword evidence="1" id="KW-0472">Membrane</keyword>
<feature type="transmembrane region" description="Helical" evidence="1">
    <location>
        <begin position="84"/>
        <end position="107"/>
    </location>
</feature>
<evidence type="ECO:0000313" key="2">
    <source>
        <dbReference type="EMBL" id="SVE60473.1"/>
    </source>
</evidence>
<feature type="transmembrane region" description="Helical" evidence="1">
    <location>
        <begin position="113"/>
        <end position="135"/>
    </location>
</feature>